<keyword evidence="3" id="KW-1185">Reference proteome</keyword>
<evidence type="ECO:0000313" key="2">
    <source>
        <dbReference type="EMBL" id="CAG5113946.1"/>
    </source>
</evidence>
<accession>A0ABN7T805</accession>
<feature type="compositionally biased region" description="Pro residues" evidence="1">
    <location>
        <begin position="236"/>
        <end position="250"/>
    </location>
</feature>
<dbReference type="Gene3D" id="2.10.110.10">
    <property type="entry name" value="Cysteine Rich Protein"/>
    <property type="match status" value="1"/>
</dbReference>
<proteinExistence type="predicted"/>
<sequence>MMQRKSHPYADIKAEKKAEELGEEMNTVVKISSRNQPDLDLMEYYNDWRAKEAQEVYQKSPSIRSAQSPTPSISASEKSTRSQAPEKVAPPPIRERRDSLSKSERVQRELEEAMNELKAARANPPTPPPVFEDELDFSSIPLPEPLVLDLSVDSGHVDSVADELVDERALATDVDLWSNQSNSPQHSPRPLKSILKRNPPTLESAAIEKFEIEVPEISFTDQSRTGTLQVDRVKSPKPPSPTPIPSNLPPKEPEMSVKTTPLKTTKRSQESADEVDRQLELLMKNLKTGTVTEGPQISSVGIDKLMSNLSEMKDESANTCARCGKSIVPEDGAQEAKQITIAGKNLHKSCFSCKVINPSP</sequence>
<dbReference type="Proteomes" id="UP001158576">
    <property type="component" value="Chromosome 2"/>
</dbReference>
<feature type="region of interest" description="Disordered" evidence="1">
    <location>
        <begin position="176"/>
        <end position="196"/>
    </location>
</feature>
<evidence type="ECO:0000256" key="1">
    <source>
        <dbReference type="SAM" id="MobiDB-lite"/>
    </source>
</evidence>
<name>A0ABN7T805_OIKDI</name>
<dbReference type="EMBL" id="OU015567">
    <property type="protein sequence ID" value="CAG5113946.1"/>
    <property type="molecule type" value="Genomic_DNA"/>
</dbReference>
<feature type="region of interest" description="Disordered" evidence="1">
    <location>
        <begin position="1"/>
        <end position="23"/>
    </location>
</feature>
<feature type="compositionally biased region" description="Polar residues" evidence="1">
    <location>
        <begin position="57"/>
        <end position="83"/>
    </location>
</feature>
<feature type="compositionally biased region" description="Basic and acidic residues" evidence="1">
    <location>
        <begin position="8"/>
        <end position="20"/>
    </location>
</feature>
<reference evidence="2 3" key="1">
    <citation type="submission" date="2021-04" db="EMBL/GenBank/DDBJ databases">
        <authorList>
            <person name="Bliznina A."/>
        </authorList>
    </citation>
    <scope>NUCLEOTIDE SEQUENCE [LARGE SCALE GENOMIC DNA]</scope>
</reference>
<feature type="compositionally biased region" description="Basic and acidic residues" evidence="1">
    <location>
        <begin position="93"/>
        <end position="111"/>
    </location>
</feature>
<organism evidence="2 3">
    <name type="scientific">Oikopleura dioica</name>
    <name type="common">Tunicate</name>
    <dbReference type="NCBI Taxonomy" id="34765"/>
    <lineage>
        <taxon>Eukaryota</taxon>
        <taxon>Metazoa</taxon>
        <taxon>Chordata</taxon>
        <taxon>Tunicata</taxon>
        <taxon>Appendicularia</taxon>
        <taxon>Copelata</taxon>
        <taxon>Oikopleuridae</taxon>
        <taxon>Oikopleura</taxon>
    </lineage>
</organism>
<feature type="compositionally biased region" description="Polar residues" evidence="1">
    <location>
        <begin position="177"/>
        <end position="186"/>
    </location>
</feature>
<protein>
    <submittedName>
        <fullName evidence="2">Oidioi.mRNA.OKI2018_I69.chr2.g8035.t1.cds</fullName>
    </submittedName>
</protein>
<gene>
    <name evidence="2" type="ORF">OKIOD_LOCUS16800</name>
</gene>
<evidence type="ECO:0000313" key="3">
    <source>
        <dbReference type="Proteomes" id="UP001158576"/>
    </source>
</evidence>
<feature type="region of interest" description="Disordered" evidence="1">
    <location>
        <begin position="55"/>
        <end position="136"/>
    </location>
</feature>
<feature type="region of interest" description="Disordered" evidence="1">
    <location>
        <begin position="221"/>
        <end position="274"/>
    </location>
</feature>